<dbReference type="PANTHER" id="PTHR33307:SF6">
    <property type="entry name" value="ALPHA-RHAMNOSIDASE (EUROFUNG)-RELATED"/>
    <property type="match status" value="1"/>
</dbReference>
<dbReference type="EC" id="3.2.1.40" evidence="2"/>
<dbReference type="InterPro" id="IPR035396">
    <property type="entry name" value="Bac_rhamnosid6H"/>
</dbReference>
<name>A0A268NXZ7_SHOCL</name>
<proteinExistence type="predicted"/>
<comment type="catalytic activity">
    <reaction evidence="1">
        <text>Hydrolysis of terminal non-reducing alpha-L-rhamnose residues in alpha-L-rhamnosides.</text>
        <dbReference type="EC" id="3.2.1.40"/>
    </reaction>
</comment>
<dbReference type="InterPro" id="IPR013737">
    <property type="entry name" value="Bac_rhamnosid_N"/>
</dbReference>
<evidence type="ECO:0000256" key="3">
    <source>
        <dbReference type="ARBA" id="ARBA00022801"/>
    </source>
</evidence>
<evidence type="ECO:0000259" key="4">
    <source>
        <dbReference type="Pfam" id="PF05592"/>
    </source>
</evidence>
<dbReference type="RefSeq" id="WP_095326803.1">
    <property type="nucleotide sequence ID" value="NZ_NPCC01000017.1"/>
</dbReference>
<dbReference type="InterPro" id="IPR035398">
    <property type="entry name" value="Bac_rhamnosid_C"/>
</dbReference>
<dbReference type="Proteomes" id="UP000216207">
    <property type="component" value="Unassembled WGS sequence"/>
</dbReference>
<dbReference type="SUPFAM" id="SSF48208">
    <property type="entry name" value="Six-hairpin glycosidases"/>
    <property type="match status" value="1"/>
</dbReference>
<dbReference type="Gene3D" id="2.60.420.10">
    <property type="entry name" value="Maltose phosphorylase, domain 3"/>
    <property type="match status" value="1"/>
</dbReference>
<dbReference type="Pfam" id="PF05592">
    <property type="entry name" value="Bac_rhamnosid"/>
    <property type="match status" value="1"/>
</dbReference>
<dbReference type="Pfam" id="PF17389">
    <property type="entry name" value="Bac_rhamnosid6H"/>
    <property type="match status" value="1"/>
</dbReference>
<dbReference type="GO" id="GO:0005975">
    <property type="term" value="P:carbohydrate metabolic process"/>
    <property type="evidence" value="ECO:0007669"/>
    <property type="project" value="InterPro"/>
</dbReference>
<dbReference type="AlphaFoldDB" id="A0A268NXZ7"/>
<dbReference type="InterPro" id="IPR012341">
    <property type="entry name" value="6hp_glycosidase-like_sf"/>
</dbReference>
<feature type="domain" description="Bacterial alpha-L-rhamnosidase N-terminal" evidence="5">
    <location>
        <begin position="135"/>
        <end position="294"/>
    </location>
</feature>
<feature type="domain" description="Alpha-L-rhamnosidase six-hairpin glycosidase" evidence="6">
    <location>
        <begin position="407"/>
        <end position="749"/>
    </location>
</feature>
<dbReference type="Pfam" id="PF17390">
    <property type="entry name" value="Bac_rhamnosid_C"/>
    <property type="match status" value="1"/>
</dbReference>
<evidence type="ECO:0000313" key="8">
    <source>
        <dbReference type="EMBL" id="PAE88298.1"/>
    </source>
</evidence>
<dbReference type="EMBL" id="NPCC01000017">
    <property type="protein sequence ID" value="PAE88298.1"/>
    <property type="molecule type" value="Genomic_DNA"/>
</dbReference>
<reference evidence="8 9" key="1">
    <citation type="submission" date="2017-07" db="EMBL/GenBank/DDBJ databases">
        <title>Isolation and whole genome analysis of endospore-forming bacteria from heroin.</title>
        <authorList>
            <person name="Kalinowski J."/>
            <person name="Ahrens B."/>
            <person name="Al-Dilaimi A."/>
            <person name="Winkler A."/>
            <person name="Wibberg D."/>
            <person name="Schleenbecker U."/>
            <person name="Ruckert C."/>
            <person name="Wolfel R."/>
            <person name="Grass G."/>
        </authorList>
    </citation>
    <scope>NUCLEOTIDE SEQUENCE [LARGE SCALE GENOMIC DNA]</scope>
    <source>
        <strain evidence="8 9">7539</strain>
    </source>
</reference>
<evidence type="ECO:0000256" key="1">
    <source>
        <dbReference type="ARBA" id="ARBA00001445"/>
    </source>
</evidence>
<evidence type="ECO:0000256" key="2">
    <source>
        <dbReference type="ARBA" id="ARBA00012652"/>
    </source>
</evidence>
<evidence type="ECO:0000259" key="5">
    <source>
        <dbReference type="Pfam" id="PF08531"/>
    </source>
</evidence>
<dbReference type="Gene3D" id="2.60.120.260">
    <property type="entry name" value="Galactose-binding domain-like"/>
    <property type="match status" value="2"/>
</dbReference>
<accession>A0A268NXZ7</accession>
<dbReference type="InterPro" id="IPR008928">
    <property type="entry name" value="6-hairpin_glycosidase_sf"/>
</dbReference>
<keyword evidence="3" id="KW-0378">Hydrolase</keyword>
<dbReference type="InterPro" id="IPR013783">
    <property type="entry name" value="Ig-like_fold"/>
</dbReference>
<feature type="domain" description="Alpha-L-rhamnosidase C-terminal" evidence="7">
    <location>
        <begin position="752"/>
        <end position="822"/>
    </location>
</feature>
<dbReference type="PIRSF" id="PIRSF010631">
    <property type="entry name" value="A-rhamnsds"/>
    <property type="match status" value="1"/>
</dbReference>
<evidence type="ECO:0000313" key="9">
    <source>
        <dbReference type="Proteomes" id="UP000216207"/>
    </source>
</evidence>
<comment type="caution">
    <text evidence="8">The sequence shown here is derived from an EMBL/GenBank/DDBJ whole genome shotgun (WGS) entry which is preliminary data.</text>
</comment>
<dbReference type="InterPro" id="IPR008902">
    <property type="entry name" value="Rhamnosid_concanavalin"/>
</dbReference>
<dbReference type="GO" id="GO:0030596">
    <property type="term" value="F:alpha-L-rhamnosidase activity"/>
    <property type="evidence" value="ECO:0007669"/>
    <property type="project" value="UniProtKB-EC"/>
</dbReference>
<dbReference type="Pfam" id="PF25788">
    <property type="entry name" value="Ig_Rha78A_N"/>
    <property type="match status" value="1"/>
</dbReference>
<feature type="domain" description="Alpha-L-rhamnosidase concanavalin-like" evidence="4">
    <location>
        <begin position="304"/>
        <end position="401"/>
    </location>
</feature>
<evidence type="ECO:0000259" key="7">
    <source>
        <dbReference type="Pfam" id="PF17390"/>
    </source>
</evidence>
<dbReference type="Gene3D" id="1.50.10.10">
    <property type="match status" value="1"/>
</dbReference>
<dbReference type="Gene3D" id="2.60.40.10">
    <property type="entry name" value="Immunoglobulins"/>
    <property type="match status" value="1"/>
</dbReference>
<dbReference type="Pfam" id="PF08531">
    <property type="entry name" value="Bac_rhamnosid_N"/>
    <property type="match status" value="1"/>
</dbReference>
<dbReference type="InterPro" id="IPR016007">
    <property type="entry name" value="Alpha_rhamnosid"/>
</dbReference>
<organism evidence="8 9">
    <name type="scientific">Shouchella clausii</name>
    <name type="common">Alkalihalobacillus clausii</name>
    <dbReference type="NCBI Taxonomy" id="79880"/>
    <lineage>
        <taxon>Bacteria</taxon>
        <taxon>Bacillati</taxon>
        <taxon>Bacillota</taxon>
        <taxon>Bacilli</taxon>
        <taxon>Bacillales</taxon>
        <taxon>Bacillaceae</taxon>
        <taxon>Shouchella</taxon>
    </lineage>
</organism>
<sequence length="913" mass="103391">MELKELRIEYRKNPVGLDVTKPRFSWKIVSTESNVLQTAYRIVVTKAGELIWDSGKRESDTSVLIEYEGSALTACTVYRVQVEAWDNNGNYGAAEGSFETGLLKGTNFSADWITHDFADEETACPVFFKDFQLEKEIETVRVYATSLGIYEIKMNGEKLGDSFFAPGWTNYNKRLQYQTYTVDELQPGQNKIEITVGNGWYKGIFGFVCTPNHYGDRVATLAEIHVKYSDGTKEIIKTDNTWKVTTGRIRSSEIYMGETIDSTFINQKCSPVVVTTFDKNRLVAQESEPVRITQKLPAKELIITPKGEKVIDFGQILTGFIKVKVHGETGQKITVRHAEALDKDGNFYPDTLRQAISVDTFICNGQEQSFLPHFTFHGFRYISIEGLDNIDLENFTACVLHTDMEPTGTFTCSNQLVNQLQSNIQWSQRGNFLDIPTDCPQRDERLGWTGDAQVFAGTAAYNYNVSLFFTKWLRDLASEQTKEFGVPHVVPNILGDQDGAAAWSDAAVIIPWMIYETYGDARVLEAQYESMTGWVDYITARCGSNGLWQIGFQYGDWLALDKEESADRTGATDVYLVANAYYAYSTNLVRKAAEVLNKHEDAEKYSNLYRTIKKAFNKEYITATGRLVSETQTACVLALYFDLAEEKHRKRILQSLETNIANHKNHLSTGFVGTPYLCHTLTENNRHDLAGTIFLKDDYPSWLYAVKKGATTIWERWNSILPNGDFETSGMNSLNHYAYGSIGEWMYRRLAGINQLEPGYKKILIKPQLMKGITFVEATYKSVYGKIKSAWTCQNQRIKVEVEIPANTTALLLLPEKEEPIELGSGRYQYEYETTTVLEIEKFSMESTLKELLDEPLAVELLNQHSPGLTEHPMIQFAHNLSISEVLAKAPDESVVMFKSVIEALNQNEQSKS</sequence>
<gene>
    <name evidence="8" type="ORF">CHH72_13540</name>
</gene>
<protein>
    <recommendedName>
        <fullName evidence="2">alpha-L-rhamnosidase</fullName>
        <ecNumber evidence="2">3.2.1.40</ecNumber>
    </recommendedName>
</protein>
<evidence type="ECO:0000259" key="6">
    <source>
        <dbReference type="Pfam" id="PF17389"/>
    </source>
</evidence>
<dbReference type="PANTHER" id="PTHR33307">
    <property type="entry name" value="ALPHA-RHAMNOSIDASE (EUROFUNG)"/>
    <property type="match status" value="1"/>
</dbReference>